<dbReference type="CDD" id="cd00077">
    <property type="entry name" value="HDc"/>
    <property type="match status" value="1"/>
</dbReference>
<dbReference type="Proteomes" id="UP000886819">
    <property type="component" value="Unassembled WGS sequence"/>
</dbReference>
<dbReference type="InterPro" id="IPR003607">
    <property type="entry name" value="HD/PDEase_dom"/>
</dbReference>
<dbReference type="EMBL" id="DVFI01000014">
    <property type="protein sequence ID" value="HIQ62186.1"/>
    <property type="molecule type" value="Genomic_DNA"/>
</dbReference>
<dbReference type="InterPro" id="IPR006674">
    <property type="entry name" value="HD_domain"/>
</dbReference>
<feature type="domain" description="HD" evidence="1">
    <location>
        <begin position="41"/>
        <end position="138"/>
    </location>
</feature>
<comment type="caution">
    <text evidence="2">The sequence shown here is derived from an EMBL/GenBank/DDBJ whole genome shotgun (WGS) entry which is preliminary data.</text>
</comment>
<dbReference type="AlphaFoldDB" id="A0A9D0YTW0"/>
<sequence length="213" mass="23902">MPCLRVLQMRLTQAQEAQIQALARSLMGERKAHPLRERGFILRHGQRTARGVLALRAQLTDDASHDEALRVAALFHDVGKGMEPHARYGAALAREALQALLPAGMLEEVCALIAAHCDRRAENFWAQVLQDADILDHFGSVEIGLSFQYGAYTEGGMDETLQWYRTEFAAYAAHVRERLHFDPSRAVFDEKIAFTHAFVRRLACEAAGDYPKE</sequence>
<protein>
    <submittedName>
        <fullName evidence="2">HD domain-containing protein</fullName>
    </submittedName>
</protein>
<evidence type="ECO:0000313" key="2">
    <source>
        <dbReference type="EMBL" id="HIQ62186.1"/>
    </source>
</evidence>
<gene>
    <name evidence="2" type="ORF">IAA66_01195</name>
</gene>
<dbReference type="Pfam" id="PF01966">
    <property type="entry name" value="HD"/>
    <property type="match status" value="1"/>
</dbReference>
<proteinExistence type="predicted"/>
<dbReference type="PROSITE" id="PS51831">
    <property type="entry name" value="HD"/>
    <property type="match status" value="1"/>
</dbReference>
<dbReference type="Gene3D" id="1.10.3210.10">
    <property type="entry name" value="Hypothetical protein af1432"/>
    <property type="match status" value="1"/>
</dbReference>
<reference evidence="2" key="1">
    <citation type="submission" date="2020-10" db="EMBL/GenBank/DDBJ databases">
        <authorList>
            <person name="Gilroy R."/>
        </authorList>
    </citation>
    <scope>NUCLEOTIDE SEQUENCE</scope>
    <source>
        <strain evidence="2">ChiHile30-977</strain>
    </source>
</reference>
<organism evidence="2 3">
    <name type="scientific">Candidatus Avichristensenella intestinipullorum</name>
    <dbReference type="NCBI Taxonomy" id="2840693"/>
    <lineage>
        <taxon>Bacteria</taxon>
        <taxon>Bacillati</taxon>
        <taxon>Bacillota</taxon>
        <taxon>Clostridia</taxon>
        <taxon>Candidatus Avichristensenella</taxon>
    </lineage>
</organism>
<reference evidence="2" key="2">
    <citation type="journal article" date="2021" name="PeerJ">
        <title>Extensive microbial diversity within the chicken gut microbiome revealed by metagenomics and culture.</title>
        <authorList>
            <person name="Gilroy R."/>
            <person name="Ravi A."/>
            <person name="Getino M."/>
            <person name="Pursley I."/>
            <person name="Horton D.L."/>
            <person name="Alikhan N.F."/>
            <person name="Baker D."/>
            <person name="Gharbi K."/>
            <person name="Hall N."/>
            <person name="Watson M."/>
            <person name="Adriaenssens E.M."/>
            <person name="Foster-Nyarko E."/>
            <person name="Jarju S."/>
            <person name="Secka A."/>
            <person name="Antonio M."/>
            <person name="Oren A."/>
            <person name="Chaudhuri R.R."/>
            <person name="La Ragione R."/>
            <person name="Hildebrand F."/>
            <person name="Pallen M.J."/>
        </authorList>
    </citation>
    <scope>NUCLEOTIDE SEQUENCE</scope>
    <source>
        <strain evidence="2">ChiHile30-977</strain>
    </source>
</reference>
<evidence type="ECO:0000313" key="3">
    <source>
        <dbReference type="Proteomes" id="UP000886819"/>
    </source>
</evidence>
<dbReference type="SUPFAM" id="SSF109604">
    <property type="entry name" value="HD-domain/PDEase-like"/>
    <property type="match status" value="1"/>
</dbReference>
<evidence type="ECO:0000259" key="1">
    <source>
        <dbReference type="PROSITE" id="PS51831"/>
    </source>
</evidence>
<name>A0A9D0YTW0_9FIRM</name>
<accession>A0A9D0YTW0</accession>